<organism evidence="1 2">
    <name type="scientific">Acaryochloris marina (strain MBIC 11017)</name>
    <dbReference type="NCBI Taxonomy" id="329726"/>
    <lineage>
        <taxon>Bacteria</taxon>
        <taxon>Bacillati</taxon>
        <taxon>Cyanobacteriota</taxon>
        <taxon>Cyanophyceae</taxon>
        <taxon>Acaryochloridales</taxon>
        <taxon>Acaryochloridaceae</taxon>
        <taxon>Acaryochloris</taxon>
    </lineage>
</organism>
<sequence>MGWLKKAIEGGWSHNERLQKQKKVLYPEGFKKWHEQAVKVNFVLDIPIEYLNLDERNEAKVKINKPGIFGAPYRDLHWKEAKIEMLNFHN</sequence>
<name>A8ZNI3_ACAM1</name>
<proteinExistence type="predicted"/>
<dbReference type="EMBL" id="CP000841">
    <property type="protein sequence ID" value="ABW32569.1"/>
    <property type="molecule type" value="Genomic_DNA"/>
</dbReference>
<keyword evidence="1" id="KW-0614">Plasmid</keyword>
<keyword evidence="2" id="KW-1185">Reference proteome</keyword>
<dbReference type="KEGG" id="amr:AM1_D0074"/>
<dbReference type="RefSeq" id="WP_012167796.1">
    <property type="nucleotide sequence ID" value="NC_009929.1"/>
</dbReference>
<dbReference type="HOGENOM" id="CLU_2434052_0_0_3"/>
<evidence type="ECO:0000313" key="2">
    <source>
        <dbReference type="Proteomes" id="UP000000268"/>
    </source>
</evidence>
<evidence type="ECO:0000313" key="1">
    <source>
        <dbReference type="EMBL" id="ABW32569.1"/>
    </source>
</evidence>
<accession>A8ZNI3</accession>
<dbReference type="OrthoDB" id="583298at2"/>
<protein>
    <submittedName>
        <fullName evidence="1">Uncharacterized protein</fullName>
    </submittedName>
</protein>
<dbReference type="Proteomes" id="UP000000268">
    <property type="component" value="Plasmid pREB4"/>
</dbReference>
<geneLocation type="plasmid" evidence="1 2">
    <name>pREB4</name>
</geneLocation>
<reference evidence="1 2" key="1">
    <citation type="journal article" date="2008" name="Proc. Natl. Acad. Sci. U.S.A.">
        <title>Niche adaptation and genome expansion in the chlorophyll d-producing cyanobacterium Acaryochloris marina.</title>
        <authorList>
            <person name="Swingley W.D."/>
            <person name="Chen M."/>
            <person name="Cheung P.C."/>
            <person name="Conrad A.L."/>
            <person name="Dejesa L.C."/>
            <person name="Hao J."/>
            <person name="Honchak B.M."/>
            <person name="Karbach L.E."/>
            <person name="Kurdoglu A."/>
            <person name="Lahiri S."/>
            <person name="Mastrian S.D."/>
            <person name="Miyashita H."/>
            <person name="Page L."/>
            <person name="Ramakrishna P."/>
            <person name="Satoh S."/>
            <person name="Sattley W.M."/>
            <person name="Shimada Y."/>
            <person name="Taylor H.L."/>
            <person name="Tomo T."/>
            <person name="Tsuchiya T."/>
            <person name="Wang Z.T."/>
            <person name="Raymond J."/>
            <person name="Mimuro M."/>
            <person name="Blankenship R.E."/>
            <person name="Touchman J.W."/>
        </authorList>
    </citation>
    <scope>NUCLEOTIDE SEQUENCE [LARGE SCALE GENOMIC DNA]</scope>
    <source>
        <strain evidence="2">MBIC 11017</strain>
        <plasmid evidence="2">Plasmid pREB4</plasmid>
    </source>
</reference>
<dbReference type="AlphaFoldDB" id="A8ZNI3"/>
<gene>
    <name evidence="1" type="ordered locus">AM1_D0074</name>
</gene>